<feature type="region of interest" description="Disordered" evidence="1">
    <location>
        <begin position="1"/>
        <end position="28"/>
    </location>
</feature>
<proteinExistence type="predicted"/>
<gene>
    <name evidence="2" type="ORF">ATANTOWER_009854</name>
</gene>
<dbReference type="Proteomes" id="UP001345963">
    <property type="component" value="Unassembled WGS sequence"/>
</dbReference>
<sequence length="86" mass="9847">MSKNIAAPLRHHYGDTDDSEEESVSSKRHGFHHWAAATNTIPHFIMMISCLASIGSQTTKHITWNILGHMFSDNVVKMINWKRDEK</sequence>
<organism evidence="2 3">
    <name type="scientific">Ataeniobius toweri</name>
    <dbReference type="NCBI Taxonomy" id="208326"/>
    <lineage>
        <taxon>Eukaryota</taxon>
        <taxon>Metazoa</taxon>
        <taxon>Chordata</taxon>
        <taxon>Craniata</taxon>
        <taxon>Vertebrata</taxon>
        <taxon>Euteleostomi</taxon>
        <taxon>Actinopterygii</taxon>
        <taxon>Neopterygii</taxon>
        <taxon>Teleostei</taxon>
        <taxon>Neoteleostei</taxon>
        <taxon>Acanthomorphata</taxon>
        <taxon>Ovalentaria</taxon>
        <taxon>Atherinomorphae</taxon>
        <taxon>Cyprinodontiformes</taxon>
        <taxon>Goodeidae</taxon>
        <taxon>Ataeniobius</taxon>
    </lineage>
</organism>
<name>A0ABU7CBD1_9TELE</name>
<accession>A0ABU7CBD1</accession>
<protein>
    <submittedName>
        <fullName evidence="2">Uncharacterized protein</fullName>
    </submittedName>
</protein>
<dbReference type="EMBL" id="JAHUTI010088734">
    <property type="protein sequence ID" value="MED6260256.1"/>
    <property type="molecule type" value="Genomic_DNA"/>
</dbReference>
<evidence type="ECO:0000256" key="1">
    <source>
        <dbReference type="SAM" id="MobiDB-lite"/>
    </source>
</evidence>
<evidence type="ECO:0000313" key="2">
    <source>
        <dbReference type="EMBL" id="MED6260256.1"/>
    </source>
</evidence>
<comment type="caution">
    <text evidence="2">The sequence shown here is derived from an EMBL/GenBank/DDBJ whole genome shotgun (WGS) entry which is preliminary data.</text>
</comment>
<reference evidence="2 3" key="1">
    <citation type="submission" date="2021-07" db="EMBL/GenBank/DDBJ databases">
        <authorList>
            <person name="Palmer J.M."/>
        </authorList>
    </citation>
    <scope>NUCLEOTIDE SEQUENCE [LARGE SCALE GENOMIC DNA]</scope>
    <source>
        <strain evidence="2 3">AT_MEX2019</strain>
        <tissue evidence="2">Muscle</tissue>
    </source>
</reference>
<keyword evidence="3" id="KW-1185">Reference proteome</keyword>
<evidence type="ECO:0000313" key="3">
    <source>
        <dbReference type="Proteomes" id="UP001345963"/>
    </source>
</evidence>